<comment type="caution">
    <text evidence="4">The sequence shown here is derived from an EMBL/GenBank/DDBJ whole genome shotgun (WGS) entry which is preliminary data.</text>
</comment>
<keyword evidence="2" id="KW-0812">Transmembrane</keyword>
<evidence type="ECO:0000256" key="1">
    <source>
        <dbReference type="SAM" id="MobiDB-lite"/>
    </source>
</evidence>
<feature type="region of interest" description="Disordered" evidence="1">
    <location>
        <begin position="1"/>
        <end position="29"/>
    </location>
</feature>
<sequence>MSFGPPPTPYNVPGPDGSSGPPPRTGRRRTAVGAVAAVLLVALAAGVWAFGPGGAGGGSASDARAASGRQAPDDIRETVEKRPPSPEGTAAVSYEETLRTVGRNVSAMGTWATDKVFAKGFGNEIKGFRLGGPDASETAWRLTLPGPLCAVTRHVSVDGRTAIAYAGEDEGRGEDGTADGGPEADPLTSACDRLAVFDIDTGKKMWDTKLAGAGSSLAVNVTMTDGTVVTAWGEGSAAYELSGGKRLWADTDPSACADEGFAGGRDLLALLSCGDSADPTYRVQKIDPRTGDAQWTYRVARGVQGVYLVSSSPAVVAVAAGDVVVTDLISLDERGKRRATIRLNRDHQVLDCDRTFSAVVESCGAIVVDDERLYLSEEDHIVAHDLATGRTAGKFDAPAGGEMHPLRMSGGQLIAYRPGRGLGRPDAVVALDPDSGEETLLLLFSGGEEVGALDDPAQNDIVYEHGRVFFGARTVVGPYDEGEVGGTDQVAVGIESAG</sequence>
<feature type="transmembrane region" description="Helical" evidence="2">
    <location>
        <begin position="31"/>
        <end position="51"/>
    </location>
</feature>
<dbReference type="SUPFAM" id="SSF50998">
    <property type="entry name" value="Quinoprotein alcohol dehydrogenase-like"/>
    <property type="match status" value="1"/>
</dbReference>
<evidence type="ECO:0000256" key="2">
    <source>
        <dbReference type="SAM" id="Phobius"/>
    </source>
</evidence>
<evidence type="ECO:0000313" key="4">
    <source>
        <dbReference type="EMBL" id="MFI7875126.1"/>
    </source>
</evidence>
<name>A0ABW8BLZ2_9ACTN</name>
<dbReference type="Pfam" id="PF13360">
    <property type="entry name" value="PQQ_2"/>
    <property type="match status" value="1"/>
</dbReference>
<evidence type="ECO:0000259" key="3">
    <source>
        <dbReference type="Pfam" id="PF13360"/>
    </source>
</evidence>
<dbReference type="PANTHER" id="PTHR34512">
    <property type="entry name" value="CELL SURFACE PROTEIN"/>
    <property type="match status" value="1"/>
</dbReference>
<feature type="compositionally biased region" description="Pro residues" evidence="1">
    <location>
        <begin position="1"/>
        <end position="12"/>
    </location>
</feature>
<gene>
    <name evidence="4" type="ORF">AB4829_31610</name>
</gene>
<dbReference type="Gene3D" id="2.130.10.10">
    <property type="entry name" value="YVTN repeat-like/Quinoprotein amine dehydrogenase"/>
    <property type="match status" value="1"/>
</dbReference>
<protein>
    <submittedName>
        <fullName evidence="4">PQQ-binding-like beta-propeller repeat protein</fullName>
    </submittedName>
</protein>
<proteinExistence type="predicted"/>
<feature type="domain" description="Pyrrolo-quinoline quinone repeat" evidence="3">
    <location>
        <begin position="193"/>
        <end position="437"/>
    </location>
</feature>
<reference evidence="4 5" key="1">
    <citation type="submission" date="2024-07" db="EMBL/GenBank/DDBJ databases">
        <title>Whole genome sequencing of Prodigiosin pigment-producing Streptomyces salinarius isolated from rhizosphere soil of Arachis hypogaea.</title>
        <authorList>
            <person name="Vidhya A."/>
            <person name="Ramya S."/>
        </authorList>
    </citation>
    <scope>NUCLEOTIDE SEQUENCE [LARGE SCALE GENOMIC DNA]</scope>
    <source>
        <strain evidence="4 5">VRMG2420</strain>
    </source>
</reference>
<organism evidence="4 5">
    <name type="scientific">Streptomyces salinarius</name>
    <dbReference type="NCBI Taxonomy" id="2762598"/>
    <lineage>
        <taxon>Bacteria</taxon>
        <taxon>Bacillati</taxon>
        <taxon>Actinomycetota</taxon>
        <taxon>Actinomycetes</taxon>
        <taxon>Kitasatosporales</taxon>
        <taxon>Streptomycetaceae</taxon>
        <taxon>Streptomyces</taxon>
    </lineage>
</organism>
<dbReference type="EMBL" id="JBITPR010000060">
    <property type="protein sequence ID" value="MFI7875126.1"/>
    <property type="molecule type" value="Genomic_DNA"/>
</dbReference>
<feature type="compositionally biased region" description="Basic and acidic residues" evidence="1">
    <location>
        <begin position="71"/>
        <end position="84"/>
    </location>
</feature>
<dbReference type="Proteomes" id="UP001614264">
    <property type="component" value="Unassembled WGS sequence"/>
</dbReference>
<dbReference type="InterPro" id="IPR002372">
    <property type="entry name" value="PQQ_rpt_dom"/>
</dbReference>
<evidence type="ECO:0000313" key="5">
    <source>
        <dbReference type="Proteomes" id="UP001614264"/>
    </source>
</evidence>
<accession>A0ABW8BLZ2</accession>
<feature type="region of interest" description="Disordered" evidence="1">
    <location>
        <begin position="55"/>
        <end position="90"/>
    </location>
</feature>
<keyword evidence="5" id="KW-1185">Reference proteome</keyword>
<dbReference type="RefSeq" id="WP_399594648.1">
    <property type="nucleotide sequence ID" value="NZ_JBITPR010000060.1"/>
</dbReference>
<dbReference type="InterPro" id="IPR011047">
    <property type="entry name" value="Quinoprotein_ADH-like_sf"/>
</dbReference>
<dbReference type="PANTHER" id="PTHR34512:SF30">
    <property type="entry name" value="OUTER MEMBRANE PROTEIN ASSEMBLY FACTOR BAMB"/>
    <property type="match status" value="1"/>
</dbReference>
<dbReference type="InterPro" id="IPR015943">
    <property type="entry name" value="WD40/YVTN_repeat-like_dom_sf"/>
</dbReference>
<keyword evidence="2" id="KW-0472">Membrane</keyword>
<keyword evidence="2" id="KW-1133">Transmembrane helix</keyword>